<protein>
    <recommendedName>
        <fullName evidence="4">Lipocalin-like domain-containing protein</fullName>
    </recommendedName>
</protein>
<evidence type="ECO:0008006" key="4">
    <source>
        <dbReference type="Google" id="ProtNLM"/>
    </source>
</evidence>
<name>A0ABM7L3D8_9PSED</name>
<feature type="signal peptide" evidence="1">
    <location>
        <begin position="1"/>
        <end position="24"/>
    </location>
</feature>
<gene>
    <name evidence="2" type="ORF">PSm6_04450</name>
</gene>
<keyword evidence="3" id="KW-1185">Reference proteome</keyword>
<proteinExistence type="predicted"/>
<keyword evidence="1" id="KW-0732">Signal</keyword>
<evidence type="ECO:0000256" key="1">
    <source>
        <dbReference type="SAM" id="SignalP"/>
    </source>
</evidence>
<feature type="chain" id="PRO_5045633754" description="Lipocalin-like domain-containing protein" evidence="1">
    <location>
        <begin position="25"/>
        <end position="119"/>
    </location>
</feature>
<evidence type="ECO:0000313" key="2">
    <source>
        <dbReference type="EMBL" id="BCD84038.1"/>
    </source>
</evidence>
<sequence length="119" mass="13143">MPMRTPSKLILGLAFSLFCLSAHAACDLDLNGKWKVVQTSIGADGPRKVEDMPHEYGFKDGNIHVLMGFIDVTKTYSCNGKSFTINKLEPATMDVVSSAPGKMTWVEQGGKLYLYLERI</sequence>
<dbReference type="Proteomes" id="UP001064896">
    <property type="component" value="Chromosome"/>
</dbReference>
<dbReference type="EMBL" id="AP023081">
    <property type="protein sequence ID" value="BCD84038.1"/>
    <property type="molecule type" value="Genomic_DNA"/>
</dbReference>
<accession>A0ABM7L3D8</accession>
<evidence type="ECO:0000313" key="3">
    <source>
        <dbReference type="Proteomes" id="UP001064896"/>
    </source>
</evidence>
<organism evidence="2 3">
    <name type="scientific">Pseudomonas solani</name>
    <dbReference type="NCBI Taxonomy" id="2731552"/>
    <lineage>
        <taxon>Bacteria</taxon>
        <taxon>Pseudomonadati</taxon>
        <taxon>Pseudomonadota</taxon>
        <taxon>Gammaproteobacteria</taxon>
        <taxon>Pseudomonadales</taxon>
        <taxon>Pseudomonadaceae</taxon>
        <taxon>Pseudomonas</taxon>
    </lineage>
</organism>
<reference evidence="2" key="1">
    <citation type="submission" date="2020-05" db="EMBL/GenBank/DDBJ databases">
        <title>Complete genome sequence of Pseudomonas sp. Sm006.</title>
        <authorList>
            <person name="Takeuchi K."/>
            <person name="Someya N."/>
        </authorList>
    </citation>
    <scope>NUCLEOTIDE SEQUENCE</scope>
    <source>
        <strain evidence="2">Sm006</strain>
    </source>
</reference>